<organism evidence="2 3">
    <name type="scientific">Lonsdalea quercina</name>
    <dbReference type="NCBI Taxonomy" id="71657"/>
    <lineage>
        <taxon>Bacteria</taxon>
        <taxon>Pseudomonadati</taxon>
        <taxon>Pseudomonadota</taxon>
        <taxon>Gammaproteobacteria</taxon>
        <taxon>Enterobacterales</taxon>
        <taxon>Pectobacteriaceae</taxon>
        <taxon>Lonsdalea</taxon>
    </lineage>
</organism>
<keyword evidence="1" id="KW-0812">Transmembrane</keyword>
<name>A0A1H3Y8A5_9GAMM</name>
<dbReference type="STRING" id="71657.SAMN02982996_00895"/>
<dbReference type="EMBL" id="FNQS01000002">
    <property type="protein sequence ID" value="SEA07154.1"/>
    <property type="molecule type" value="Genomic_DNA"/>
</dbReference>
<dbReference type="Proteomes" id="UP000187280">
    <property type="component" value="Unassembled WGS sequence"/>
</dbReference>
<keyword evidence="3" id="KW-1185">Reference proteome</keyword>
<reference evidence="2 3" key="1">
    <citation type="submission" date="2016-10" db="EMBL/GenBank/DDBJ databases">
        <authorList>
            <person name="de Groot N.N."/>
        </authorList>
    </citation>
    <scope>NUCLEOTIDE SEQUENCE [LARGE SCALE GENOMIC DNA]</scope>
    <source>
        <strain evidence="2 3">ATCC 29281</strain>
    </source>
</reference>
<accession>A0A1H3Y8A5</accession>
<protein>
    <submittedName>
        <fullName evidence="2">Uncharacterized protein</fullName>
    </submittedName>
</protein>
<gene>
    <name evidence="2" type="ORF">SAMN02982996_00895</name>
</gene>
<keyword evidence="1" id="KW-0472">Membrane</keyword>
<proteinExistence type="predicted"/>
<feature type="transmembrane region" description="Helical" evidence="1">
    <location>
        <begin position="30"/>
        <end position="50"/>
    </location>
</feature>
<evidence type="ECO:0000313" key="3">
    <source>
        <dbReference type="Proteomes" id="UP000187280"/>
    </source>
</evidence>
<keyword evidence="1" id="KW-1133">Transmembrane helix</keyword>
<sequence>MLSQRHVYQPSGTPSNGRRFHGARMMLRRYSFEIVLSLLLLGALIIMLFFL</sequence>
<evidence type="ECO:0000313" key="2">
    <source>
        <dbReference type="EMBL" id="SEA07154.1"/>
    </source>
</evidence>
<evidence type="ECO:0000256" key="1">
    <source>
        <dbReference type="SAM" id="Phobius"/>
    </source>
</evidence>
<dbReference type="AlphaFoldDB" id="A0A1H3Y8A5"/>